<comment type="caution">
    <text evidence="6">The sequence shown here is derived from an EMBL/GenBank/DDBJ whole genome shotgun (WGS) entry which is preliminary data.</text>
</comment>
<organism evidence="6 7">
    <name type="scientific">Taxus chinensis</name>
    <name type="common">Chinese yew</name>
    <name type="synonym">Taxus wallichiana var. chinensis</name>
    <dbReference type="NCBI Taxonomy" id="29808"/>
    <lineage>
        <taxon>Eukaryota</taxon>
        <taxon>Viridiplantae</taxon>
        <taxon>Streptophyta</taxon>
        <taxon>Embryophyta</taxon>
        <taxon>Tracheophyta</taxon>
        <taxon>Spermatophyta</taxon>
        <taxon>Pinopsida</taxon>
        <taxon>Pinidae</taxon>
        <taxon>Conifers II</taxon>
        <taxon>Cupressales</taxon>
        <taxon>Taxaceae</taxon>
        <taxon>Taxus</taxon>
    </lineage>
</organism>
<dbReference type="EMBL" id="JAHRHJ020000007">
    <property type="protein sequence ID" value="KAH9309658.1"/>
    <property type="molecule type" value="Genomic_DNA"/>
</dbReference>
<dbReference type="AlphaFoldDB" id="A0AA38FVQ8"/>
<evidence type="ECO:0000313" key="6">
    <source>
        <dbReference type="EMBL" id="KAH9309658.1"/>
    </source>
</evidence>
<dbReference type="SUPFAM" id="SSF51905">
    <property type="entry name" value="FAD/NAD(P)-binding domain"/>
    <property type="match status" value="1"/>
</dbReference>
<evidence type="ECO:0000256" key="4">
    <source>
        <dbReference type="ARBA" id="ARBA00023002"/>
    </source>
</evidence>
<name>A0AA38FVQ8_TAXCH</name>
<feature type="domain" description="Glucose-methanol-choline oxidoreductase N-terminal" evidence="5">
    <location>
        <begin position="1"/>
        <end position="104"/>
    </location>
</feature>
<feature type="non-terminal residue" evidence="6">
    <location>
        <position position="104"/>
    </location>
</feature>
<evidence type="ECO:0000256" key="3">
    <source>
        <dbReference type="ARBA" id="ARBA00022827"/>
    </source>
</evidence>
<dbReference type="PANTHER" id="PTHR46056:SF12">
    <property type="entry name" value="LONG-CHAIN-ALCOHOL OXIDASE"/>
    <property type="match status" value="1"/>
</dbReference>
<evidence type="ECO:0000256" key="2">
    <source>
        <dbReference type="ARBA" id="ARBA00022630"/>
    </source>
</evidence>
<evidence type="ECO:0000256" key="1">
    <source>
        <dbReference type="ARBA" id="ARBA00010790"/>
    </source>
</evidence>
<dbReference type="GO" id="GO:0016614">
    <property type="term" value="F:oxidoreductase activity, acting on CH-OH group of donors"/>
    <property type="evidence" value="ECO:0007669"/>
    <property type="project" value="InterPro"/>
</dbReference>
<accession>A0AA38FVQ8</accession>
<protein>
    <recommendedName>
        <fullName evidence="5">Glucose-methanol-choline oxidoreductase N-terminal domain-containing protein</fullName>
    </recommendedName>
</protein>
<evidence type="ECO:0000259" key="5">
    <source>
        <dbReference type="Pfam" id="PF00732"/>
    </source>
</evidence>
<dbReference type="Proteomes" id="UP000824469">
    <property type="component" value="Unassembled WGS sequence"/>
</dbReference>
<reference evidence="6 7" key="1">
    <citation type="journal article" date="2021" name="Nat. Plants">
        <title>The Taxus genome provides insights into paclitaxel biosynthesis.</title>
        <authorList>
            <person name="Xiong X."/>
            <person name="Gou J."/>
            <person name="Liao Q."/>
            <person name="Li Y."/>
            <person name="Zhou Q."/>
            <person name="Bi G."/>
            <person name="Li C."/>
            <person name="Du R."/>
            <person name="Wang X."/>
            <person name="Sun T."/>
            <person name="Guo L."/>
            <person name="Liang H."/>
            <person name="Lu P."/>
            <person name="Wu Y."/>
            <person name="Zhang Z."/>
            <person name="Ro D.K."/>
            <person name="Shang Y."/>
            <person name="Huang S."/>
            <person name="Yan J."/>
        </authorList>
    </citation>
    <scope>NUCLEOTIDE SEQUENCE [LARGE SCALE GENOMIC DNA]</scope>
    <source>
        <strain evidence="6">Ta-2019</strain>
    </source>
</reference>
<evidence type="ECO:0000313" key="7">
    <source>
        <dbReference type="Proteomes" id="UP000824469"/>
    </source>
</evidence>
<sequence>MDAVCKRMGVQEGVGSEGFMNKILRKGCEELNYKVHNIPRNVDPEHYCGWCCFGCKDGKKQGTHETWLVDAVNHNALILAGCRAVAVIQDKNGGTGRKKKAVGV</sequence>
<dbReference type="PANTHER" id="PTHR46056">
    <property type="entry name" value="LONG-CHAIN-ALCOHOL OXIDASE"/>
    <property type="match status" value="1"/>
</dbReference>
<dbReference type="OMA" id="GVTERCK"/>
<dbReference type="GO" id="GO:0050660">
    <property type="term" value="F:flavin adenine dinucleotide binding"/>
    <property type="evidence" value="ECO:0007669"/>
    <property type="project" value="InterPro"/>
</dbReference>
<keyword evidence="3" id="KW-0274">FAD</keyword>
<keyword evidence="2" id="KW-0285">Flavoprotein</keyword>
<proteinExistence type="inferred from homology"/>
<comment type="similarity">
    <text evidence="1">Belongs to the GMC oxidoreductase family.</text>
</comment>
<dbReference type="InterPro" id="IPR000172">
    <property type="entry name" value="GMC_OxRdtase_N"/>
</dbReference>
<keyword evidence="4" id="KW-0560">Oxidoreductase</keyword>
<gene>
    <name evidence="6" type="ORF">KI387_037569</name>
</gene>
<dbReference type="Pfam" id="PF00732">
    <property type="entry name" value="GMC_oxred_N"/>
    <property type="match status" value="1"/>
</dbReference>
<keyword evidence="7" id="KW-1185">Reference proteome</keyword>
<dbReference type="InterPro" id="IPR036188">
    <property type="entry name" value="FAD/NAD-bd_sf"/>
</dbReference>